<evidence type="ECO:0000313" key="2">
    <source>
        <dbReference type="Proteomes" id="UP001153678"/>
    </source>
</evidence>
<keyword evidence="2" id="KW-1185">Reference proteome</keyword>
<dbReference type="OrthoDB" id="2440770at2759"/>
<proteinExistence type="predicted"/>
<dbReference type="AlphaFoldDB" id="A0A9W4T8B6"/>
<comment type="caution">
    <text evidence="1">The sequence shown here is derived from an EMBL/GenBank/DDBJ whole genome shotgun (WGS) entry which is preliminary data.</text>
</comment>
<sequence length="94" mass="10751">RYTFPFLHPISNEIQAVLLNNRIFLSPVFMHCSLGRNSGHSVIYTEYKTLTGTMNFSKNMHSLILYSGMISAYFEDNSNNSNTWLNNTFIPPIG</sequence>
<dbReference type="Proteomes" id="UP001153678">
    <property type="component" value="Unassembled WGS sequence"/>
</dbReference>
<dbReference type="EMBL" id="CAMKVN010014215">
    <property type="protein sequence ID" value="CAI2196427.1"/>
    <property type="molecule type" value="Genomic_DNA"/>
</dbReference>
<accession>A0A9W4T8B6</accession>
<name>A0A9W4T8B6_9GLOM</name>
<protein>
    <submittedName>
        <fullName evidence="1">11668_t:CDS:1</fullName>
    </submittedName>
</protein>
<reference evidence="1" key="1">
    <citation type="submission" date="2022-08" db="EMBL/GenBank/DDBJ databases">
        <authorList>
            <person name="Kallberg Y."/>
            <person name="Tangrot J."/>
            <person name="Rosling A."/>
        </authorList>
    </citation>
    <scope>NUCLEOTIDE SEQUENCE</scope>
    <source>
        <strain evidence="1">Wild A</strain>
    </source>
</reference>
<organism evidence="1 2">
    <name type="scientific">Funneliformis geosporum</name>
    <dbReference type="NCBI Taxonomy" id="1117311"/>
    <lineage>
        <taxon>Eukaryota</taxon>
        <taxon>Fungi</taxon>
        <taxon>Fungi incertae sedis</taxon>
        <taxon>Mucoromycota</taxon>
        <taxon>Glomeromycotina</taxon>
        <taxon>Glomeromycetes</taxon>
        <taxon>Glomerales</taxon>
        <taxon>Glomeraceae</taxon>
        <taxon>Funneliformis</taxon>
    </lineage>
</organism>
<evidence type="ECO:0000313" key="1">
    <source>
        <dbReference type="EMBL" id="CAI2196427.1"/>
    </source>
</evidence>
<gene>
    <name evidence="1" type="ORF">FWILDA_LOCUS17574</name>
</gene>
<feature type="non-terminal residue" evidence="1">
    <location>
        <position position="1"/>
    </location>
</feature>